<dbReference type="EMBL" id="KL596631">
    <property type="protein sequence ID" value="KER32729.1"/>
    <property type="molecule type" value="Genomic_DNA"/>
</dbReference>
<dbReference type="CTD" id="20315407"/>
<dbReference type="Proteomes" id="UP000054324">
    <property type="component" value="Unassembled WGS sequence"/>
</dbReference>
<dbReference type="AlphaFoldDB" id="A0A075AJ42"/>
<accession>A0A075AJ42</accession>
<name>A0A075AJ42_OPIVI</name>
<keyword evidence="2" id="KW-1185">Reference proteome</keyword>
<proteinExistence type="predicted"/>
<evidence type="ECO:0000313" key="1">
    <source>
        <dbReference type="EMBL" id="KER32729.1"/>
    </source>
</evidence>
<gene>
    <name evidence="1" type="ORF">T265_01219</name>
</gene>
<organism evidence="1 2">
    <name type="scientific">Opisthorchis viverrini</name>
    <name type="common">Southeast Asian liver fluke</name>
    <dbReference type="NCBI Taxonomy" id="6198"/>
    <lineage>
        <taxon>Eukaryota</taxon>
        <taxon>Metazoa</taxon>
        <taxon>Spiralia</taxon>
        <taxon>Lophotrochozoa</taxon>
        <taxon>Platyhelminthes</taxon>
        <taxon>Trematoda</taxon>
        <taxon>Digenea</taxon>
        <taxon>Opisthorchiida</taxon>
        <taxon>Opisthorchiata</taxon>
        <taxon>Opisthorchiidae</taxon>
        <taxon>Opisthorchis</taxon>
    </lineage>
</organism>
<reference evidence="1 2" key="1">
    <citation type="submission" date="2013-11" db="EMBL/GenBank/DDBJ databases">
        <title>Opisthorchis viverrini - life in the bile duct.</title>
        <authorList>
            <person name="Young N.D."/>
            <person name="Nagarajan N."/>
            <person name="Lin S.J."/>
            <person name="Korhonen P.K."/>
            <person name="Jex A.R."/>
            <person name="Hall R.S."/>
            <person name="Safavi-Hemami H."/>
            <person name="Kaewkong W."/>
            <person name="Bertrand D."/>
            <person name="Gao S."/>
            <person name="Seet Q."/>
            <person name="Wongkham S."/>
            <person name="Teh B.T."/>
            <person name="Wongkham C."/>
            <person name="Intapan P.M."/>
            <person name="Maleewong W."/>
            <person name="Yang X."/>
            <person name="Hu M."/>
            <person name="Wang Z."/>
            <person name="Hofmann A."/>
            <person name="Sternberg P.W."/>
            <person name="Tan P."/>
            <person name="Wang J."/>
            <person name="Gasser R.B."/>
        </authorList>
    </citation>
    <scope>NUCLEOTIDE SEQUENCE [LARGE SCALE GENOMIC DNA]</scope>
</reference>
<dbReference type="GeneID" id="20315407"/>
<sequence length="91" mass="10170">MVVGLRGIWWVQRHVGSKRSVERLLTAPLQKVRLIRRAVVPIILNNSYQYEETYLGLGSNSSQCHLAGDAIRQSNGIIGAPAEWEDGRITV</sequence>
<evidence type="ECO:0000313" key="2">
    <source>
        <dbReference type="Proteomes" id="UP000054324"/>
    </source>
</evidence>
<dbReference type="RefSeq" id="XP_009163468.1">
    <property type="nucleotide sequence ID" value="XM_009165204.1"/>
</dbReference>
<protein>
    <submittedName>
        <fullName evidence="1">Uncharacterized protein</fullName>
    </submittedName>
</protein>
<dbReference type="KEGG" id="ovi:T265_01219"/>